<accession>A0A9W7XF41</accession>
<evidence type="ECO:0000313" key="2">
    <source>
        <dbReference type="Proteomes" id="UP001164776"/>
    </source>
</evidence>
<evidence type="ECO:0000313" key="1">
    <source>
        <dbReference type="EMBL" id="KAJ1257407.1"/>
    </source>
</evidence>
<comment type="caution">
    <text evidence="1">The sequence shown here is derived from an EMBL/GenBank/DDBJ whole genome shotgun (WGS) entry which is preliminary data.</text>
</comment>
<dbReference type="Proteomes" id="UP001164776">
    <property type="component" value="Unassembled WGS sequence"/>
</dbReference>
<dbReference type="EMBL" id="MU629417">
    <property type="protein sequence ID" value="KAJ1257407.1"/>
    <property type="molecule type" value="Genomic_DNA"/>
</dbReference>
<proteinExistence type="predicted"/>
<feature type="non-terminal residue" evidence="1">
    <location>
        <position position="1"/>
    </location>
</feature>
<sequence>IPSPPTRRGRCTLVQETRQLPPRACSWPFHRKPLLNLSMALIIHFGRSSAVIRWIRVVVSTALTTTNLPARFKSGAFHPGSLSATLSTRGRSTDFGGLWRVSGRPK</sequence>
<reference evidence="1 2" key="1">
    <citation type="submission" date="2022-10" db="EMBL/GenBank/DDBJ databases">
        <title>WGS assembly of Paspalum vaginatum 540-79.</title>
        <authorList>
            <person name="Sun G."/>
            <person name="Wase N."/>
            <person name="Shu S."/>
            <person name="Jenkins J."/>
            <person name="Zhou B."/>
            <person name="Torres-Rodriguez J."/>
            <person name="Chen C."/>
            <person name="Sandor L."/>
            <person name="Plott C."/>
            <person name="Yoshinga Y."/>
            <person name="Daum C."/>
            <person name="Qi P."/>
            <person name="Barry K."/>
            <person name="Lipzen A."/>
            <person name="Berry L."/>
            <person name="Pedersen C."/>
            <person name="Gottilla T."/>
            <person name="Foltz A."/>
            <person name="Yu H."/>
            <person name="O'Malley R."/>
            <person name="Zhang C."/>
            <person name="Devos K."/>
            <person name="Sigmon B."/>
            <person name="Yu B."/>
            <person name="Obata T."/>
            <person name="Schmutz J."/>
            <person name="Schnable J."/>
        </authorList>
    </citation>
    <scope>NUCLEOTIDE SEQUENCE [LARGE SCALE GENOMIC DNA]</scope>
    <source>
        <strain evidence="2">cv. 540-79</strain>
    </source>
</reference>
<keyword evidence="2" id="KW-1185">Reference proteome</keyword>
<gene>
    <name evidence="1" type="ORF">BS78_K057700</name>
</gene>
<dbReference type="AlphaFoldDB" id="A0A9W7XF41"/>
<organism evidence="1 2">
    <name type="scientific">Paspalum vaginatum</name>
    <name type="common">seashore paspalum</name>
    <dbReference type="NCBI Taxonomy" id="158149"/>
    <lineage>
        <taxon>Eukaryota</taxon>
        <taxon>Viridiplantae</taxon>
        <taxon>Streptophyta</taxon>
        <taxon>Embryophyta</taxon>
        <taxon>Tracheophyta</taxon>
        <taxon>Spermatophyta</taxon>
        <taxon>Magnoliopsida</taxon>
        <taxon>Liliopsida</taxon>
        <taxon>Poales</taxon>
        <taxon>Poaceae</taxon>
        <taxon>PACMAD clade</taxon>
        <taxon>Panicoideae</taxon>
        <taxon>Andropogonodae</taxon>
        <taxon>Paspaleae</taxon>
        <taxon>Paspalinae</taxon>
        <taxon>Paspalum</taxon>
    </lineage>
</organism>
<protein>
    <submittedName>
        <fullName evidence="1">Uncharacterized protein</fullName>
    </submittedName>
</protein>
<name>A0A9W7XF41_9POAL</name>